<dbReference type="RefSeq" id="WP_345111325.1">
    <property type="nucleotide sequence ID" value="NZ_BAABDH010000018.1"/>
</dbReference>
<gene>
    <name evidence="2" type="ORF">GCM10022406_11490</name>
</gene>
<proteinExistence type="predicted"/>
<name>A0ABP7MS25_9BACT</name>
<dbReference type="InterPro" id="IPR029060">
    <property type="entry name" value="PIN-like_dom_sf"/>
</dbReference>
<evidence type="ECO:0000259" key="1">
    <source>
        <dbReference type="Pfam" id="PF01850"/>
    </source>
</evidence>
<dbReference type="Proteomes" id="UP001499909">
    <property type="component" value="Unassembled WGS sequence"/>
</dbReference>
<evidence type="ECO:0000313" key="2">
    <source>
        <dbReference type="EMBL" id="GAA3927426.1"/>
    </source>
</evidence>
<accession>A0ABP7MS25</accession>
<evidence type="ECO:0000313" key="3">
    <source>
        <dbReference type="Proteomes" id="UP001499909"/>
    </source>
</evidence>
<dbReference type="Gene3D" id="3.40.50.1010">
    <property type="entry name" value="5'-nuclease"/>
    <property type="match status" value="1"/>
</dbReference>
<comment type="caution">
    <text evidence="2">The sequence shown here is derived from an EMBL/GenBank/DDBJ whole genome shotgun (WGS) entry which is preliminary data.</text>
</comment>
<organism evidence="2 3">
    <name type="scientific">Hymenobacter algoricola</name>
    <dbReference type="NCBI Taxonomy" id="486267"/>
    <lineage>
        <taxon>Bacteria</taxon>
        <taxon>Pseudomonadati</taxon>
        <taxon>Bacteroidota</taxon>
        <taxon>Cytophagia</taxon>
        <taxon>Cytophagales</taxon>
        <taxon>Hymenobacteraceae</taxon>
        <taxon>Hymenobacter</taxon>
    </lineage>
</organism>
<protein>
    <recommendedName>
        <fullName evidence="1">PIN domain-containing protein</fullName>
    </recommendedName>
</protein>
<dbReference type="SUPFAM" id="SSF88723">
    <property type="entry name" value="PIN domain-like"/>
    <property type="match status" value="1"/>
</dbReference>
<dbReference type="Pfam" id="PF01850">
    <property type="entry name" value="PIN"/>
    <property type="match status" value="1"/>
</dbReference>
<dbReference type="InterPro" id="IPR002716">
    <property type="entry name" value="PIN_dom"/>
</dbReference>
<sequence length="121" mass="13323">MSYLLDSNILIHSAKPALQLHTWVENPETAVSAISQVEVLGFHGLLPEAQAYFEATFELLQIIPVSAEVVEVSIRFGQLYRLRAADAIVAASAWLQGRTLVSEDGHFRRVLGLEVVNPLAK</sequence>
<feature type="domain" description="PIN" evidence="1">
    <location>
        <begin position="3"/>
        <end position="110"/>
    </location>
</feature>
<reference evidence="3" key="1">
    <citation type="journal article" date="2019" name="Int. J. Syst. Evol. Microbiol.">
        <title>The Global Catalogue of Microorganisms (GCM) 10K type strain sequencing project: providing services to taxonomists for standard genome sequencing and annotation.</title>
        <authorList>
            <consortium name="The Broad Institute Genomics Platform"/>
            <consortium name="The Broad Institute Genome Sequencing Center for Infectious Disease"/>
            <person name="Wu L."/>
            <person name="Ma J."/>
        </authorList>
    </citation>
    <scope>NUCLEOTIDE SEQUENCE [LARGE SCALE GENOMIC DNA]</scope>
    <source>
        <strain evidence="3">JCM 17214</strain>
    </source>
</reference>
<keyword evidence="3" id="KW-1185">Reference proteome</keyword>
<dbReference type="EMBL" id="BAABDH010000018">
    <property type="protein sequence ID" value="GAA3927426.1"/>
    <property type="molecule type" value="Genomic_DNA"/>
</dbReference>